<proteinExistence type="predicted"/>
<sequence>MGCALRGLQTESKEQSESAPQPEPLEPHVVELRAKAFIQNMTEAQGSIPKGLVECCLRQLDSRDLENLLRFQHCVESSNTREVLDYMLMEDRRSVYSGENVAAMDAMESAFKNFFSNMVQKARGNYPPRVFVPALRSLVESLECEMRIHRILKDNKKATELEHEVDGLKRELTRLVRREHMSS</sequence>
<evidence type="ECO:0000313" key="4">
    <source>
        <dbReference type="Proteomes" id="UP001174694"/>
    </source>
</evidence>
<dbReference type="AlphaFoldDB" id="A0AA38VAW3"/>
<protein>
    <submittedName>
        <fullName evidence="3">Uncharacterized protein</fullName>
    </submittedName>
</protein>
<keyword evidence="4" id="KW-1185">Reference proteome</keyword>
<feature type="coiled-coil region" evidence="1">
    <location>
        <begin position="151"/>
        <end position="178"/>
    </location>
</feature>
<keyword evidence="1" id="KW-0175">Coiled coil</keyword>
<dbReference type="Proteomes" id="UP001174694">
    <property type="component" value="Unassembled WGS sequence"/>
</dbReference>
<accession>A0AA38VAW3</accession>
<dbReference type="EMBL" id="JANBVO010000124">
    <property type="protein sequence ID" value="KAJ9129880.1"/>
    <property type="molecule type" value="Genomic_DNA"/>
</dbReference>
<name>A0AA38VAW3_9PEZI</name>
<gene>
    <name evidence="3" type="ORF">NKR23_g12428</name>
</gene>
<feature type="region of interest" description="Disordered" evidence="2">
    <location>
        <begin position="1"/>
        <end position="26"/>
    </location>
</feature>
<reference evidence="3" key="1">
    <citation type="submission" date="2022-07" db="EMBL/GenBank/DDBJ databases">
        <title>Fungi with potential for degradation of polypropylene.</title>
        <authorList>
            <person name="Gostincar C."/>
        </authorList>
    </citation>
    <scope>NUCLEOTIDE SEQUENCE</scope>
    <source>
        <strain evidence="3">EXF-13308</strain>
    </source>
</reference>
<evidence type="ECO:0000256" key="2">
    <source>
        <dbReference type="SAM" id="MobiDB-lite"/>
    </source>
</evidence>
<evidence type="ECO:0000256" key="1">
    <source>
        <dbReference type="SAM" id="Coils"/>
    </source>
</evidence>
<evidence type="ECO:0000313" key="3">
    <source>
        <dbReference type="EMBL" id="KAJ9129880.1"/>
    </source>
</evidence>
<organism evidence="3 4">
    <name type="scientific">Pleurostoma richardsiae</name>
    <dbReference type="NCBI Taxonomy" id="41990"/>
    <lineage>
        <taxon>Eukaryota</taxon>
        <taxon>Fungi</taxon>
        <taxon>Dikarya</taxon>
        <taxon>Ascomycota</taxon>
        <taxon>Pezizomycotina</taxon>
        <taxon>Sordariomycetes</taxon>
        <taxon>Sordariomycetidae</taxon>
        <taxon>Calosphaeriales</taxon>
        <taxon>Pleurostomataceae</taxon>
        <taxon>Pleurostoma</taxon>
    </lineage>
</organism>
<comment type="caution">
    <text evidence="3">The sequence shown here is derived from an EMBL/GenBank/DDBJ whole genome shotgun (WGS) entry which is preliminary data.</text>
</comment>